<dbReference type="EMBL" id="BPLR01020254">
    <property type="protein sequence ID" value="GIX76466.1"/>
    <property type="molecule type" value="Genomic_DNA"/>
</dbReference>
<dbReference type="Gene3D" id="2.60.40.10">
    <property type="entry name" value="Immunoglobulins"/>
    <property type="match status" value="1"/>
</dbReference>
<keyword evidence="3" id="KW-1185">Reference proteome</keyword>
<gene>
    <name evidence="2" type="primary">AVEN_99151_1</name>
    <name evidence="2" type="ORF">CEXT_650531</name>
</gene>
<accession>A0AAV4MYJ2</accession>
<dbReference type="Proteomes" id="UP001054945">
    <property type="component" value="Unassembled WGS sequence"/>
</dbReference>
<proteinExistence type="predicted"/>
<dbReference type="InterPro" id="IPR036179">
    <property type="entry name" value="Ig-like_dom_sf"/>
</dbReference>
<comment type="caution">
    <text evidence="2">The sequence shown here is derived from an EMBL/GenBank/DDBJ whole genome shotgun (WGS) entry which is preliminary data.</text>
</comment>
<dbReference type="AlphaFoldDB" id="A0AAV4MYJ2"/>
<name>A0AAV4MYJ2_CAEEX</name>
<dbReference type="InterPro" id="IPR013783">
    <property type="entry name" value="Ig-like_fold"/>
</dbReference>
<sequence>MRSDSNPSDVTFSWTYNGIKSLSSYQYRNNGTLSVATITPRSSRDYGVYMCSSKNYIETKGNPCLFRIIPPGNDGGLPSNVPSRCVRCSFEEIDDEYHSRKEPIFTICSLPANESFVLVLSAFNREGTSKQIVMHTNENFIDDDGT</sequence>
<reference evidence="2 3" key="1">
    <citation type="submission" date="2021-06" db="EMBL/GenBank/DDBJ databases">
        <title>Caerostris extrusa draft genome.</title>
        <authorList>
            <person name="Kono N."/>
            <person name="Arakawa K."/>
        </authorList>
    </citation>
    <scope>NUCLEOTIDE SEQUENCE [LARGE SCALE GENOMIC DNA]</scope>
</reference>
<dbReference type="SUPFAM" id="SSF48726">
    <property type="entry name" value="Immunoglobulin"/>
    <property type="match status" value="1"/>
</dbReference>
<evidence type="ECO:0000313" key="2">
    <source>
        <dbReference type="EMBL" id="GIX76466.1"/>
    </source>
</evidence>
<feature type="domain" description="Ig-like" evidence="1">
    <location>
        <begin position="1"/>
        <end position="55"/>
    </location>
</feature>
<organism evidence="2 3">
    <name type="scientific">Caerostris extrusa</name>
    <name type="common">Bark spider</name>
    <name type="synonym">Caerostris bankana</name>
    <dbReference type="NCBI Taxonomy" id="172846"/>
    <lineage>
        <taxon>Eukaryota</taxon>
        <taxon>Metazoa</taxon>
        <taxon>Ecdysozoa</taxon>
        <taxon>Arthropoda</taxon>
        <taxon>Chelicerata</taxon>
        <taxon>Arachnida</taxon>
        <taxon>Araneae</taxon>
        <taxon>Araneomorphae</taxon>
        <taxon>Entelegynae</taxon>
        <taxon>Araneoidea</taxon>
        <taxon>Araneidae</taxon>
        <taxon>Caerostris</taxon>
    </lineage>
</organism>
<dbReference type="InterPro" id="IPR007110">
    <property type="entry name" value="Ig-like_dom"/>
</dbReference>
<protein>
    <submittedName>
        <fullName evidence="2">Ig-like domain-containing protein</fullName>
    </submittedName>
</protein>
<evidence type="ECO:0000313" key="3">
    <source>
        <dbReference type="Proteomes" id="UP001054945"/>
    </source>
</evidence>
<dbReference type="PROSITE" id="PS50835">
    <property type="entry name" value="IG_LIKE"/>
    <property type="match status" value="1"/>
</dbReference>
<evidence type="ECO:0000259" key="1">
    <source>
        <dbReference type="PROSITE" id="PS50835"/>
    </source>
</evidence>